<proteinExistence type="inferred from homology"/>
<dbReference type="PRINTS" id="PR00738">
    <property type="entry name" value="GLHYDRLASE20"/>
</dbReference>
<keyword evidence="5" id="KW-0325">Glycoprotein</keyword>
<dbReference type="PANTHER" id="PTHR22600">
    <property type="entry name" value="BETA-HEXOSAMINIDASE"/>
    <property type="match status" value="1"/>
</dbReference>
<evidence type="ECO:0000256" key="2">
    <source>
        <dbReference type="ARBA" id="ARBA00006285"/>
    </source>
</evidence>
<dbReference type="SUPFAM" id="SSF51445">
    <property type="entry name" value="(Trans)glycosidases"/>
    <property type="match status" value="1"/>
</dbReference>
<dbReference type="AlphaFoldDB" id="A0A1E4RH74"/>
<evidence type="ECO:0000256" key="7">
    <source>
        <dbReference type="PIRNR" id="PIRNR001093"/>
    </source>
</evidence>
<reference evidence="13" key="1">
    <citation type="submission" date="2016-05" db="EMBL/GenBank/DDBJ databases">
        <title>Comparative genomics of biotechnologically important yeasts.</title>
        <authorList>
            <consortium name="DOE Joint Genome Institute"/>
            <person name="Riley R."/>
            <person name="Haridas S."/>
            <person name="Wolfe K.H."/>
            <person name="Lopes M.R."/>
            <person name="Hittinger C.T."/>
            <person name="Goker M."/>
            <person name="Salamov A."/>
            <person name="Wisecaver J."/>
            <person name="Long T.M."/>
            <person name="Aerts A.L."/>
            <person name="Barry K."/>
            <person name="Choi C."/>
            <person name="Clum A."/>
            <person name="Coughlan A.Y."/>
            <person name="Deshpande S."/>
            <person name="Douglass A.P."/>
            <person name="Hanson S.J."/>
            <person name="Klenk H.-P."/>
            <person name="Labutti K."/>
            <person name="Lapidus A."/>
            <person name="Lindquist E."/>
            <person name="Lipzen A."/>
            <person name="Meier-Kolthoff J.P."/>
            <person name="Ohm R.A."/>
            <person name="Otillar R.P."/>
            <person name="Pangilinan J."/>
            <person name="Peng Y."/>
            <person name="Rokas A."/>
            <person name="Rosa C.A."/>
            <person name="Scheuner C."/>
            <person name="Sibirny A.A."/>
            <person name="Slot J.C."/>
            <person name="Stielow J.B."/>
            <person name="Sun H."/>
            <person name="Kurtzman C.P."/>
            <person name="Blackwell M."/>
            <person name="Grigoriev I.V."/>
            <person name="Jeffries T.W."/>
        </authorList>
    </citation>
    <scope>NUCLEOTIDE SEQUENCE [LARGE SCALE GENOMIC DNA]</scope>
    <source>
        <strain evidence="13">NRRL Y-1933</strain>
    </source>
</reference>
<dbReference type="OrthoDB" id="428480at2759"/>
<dbReference type="STRING" id="984485.A0A1E4RH74"/>
<evidence type="ECO:0000256" key="3">
    <source>
        <dbReference type="ARBA" id="ARBA00022729"/>
    </source>
</evidence>
<sequence>MKLALLTVLATVGAVTVNPLPQPQSIEWLNENAIVFNPCANLQLNIDNELVEKNLNRVLNSVLETKYYPQAIEKPISSYQPFPTGTVKRGNGAIDSITITIENSSIPLQLGADESYNLTIDNNAINIDSVSTWGSIQALKTLQQLVVYEKGQFFIEGSVRIEDHPNYPHRGVMLDSARNFLSVKKIKEQIDIMSLVKLNVLHWHITDTQLWPLQLESIPGMIEGAYLEREQYSKNDVEDIINYAYERGIRVIPEIDMPGHSRAGYINVNEDVLACQHSWWSNDDYSLHTAVEPPASQLDILNNETYLMVEKIYNEVSGLFQDDVFHVGADELQANCYNYSQLFVDWIKANLSRTYRDLSQYWIDHSIPIFRKIPNRRLMMWEDILTTPEAAFTIPQDVILQSWSDYLRGSNNIKKLTSKGFDVVVSLNNYLYLDCGYGGFVTNDPRYLDSPQNDEFNTGNGGSWCNPYKTWQRIYDFDFTTNLTDSEQKHILGAEAALWSEQVDNTVLTQKLWPRLAALAESVWSGNRDSNGNYRTNWLSQRIFNFREWLVALGYDALPLVPKYCLQNPHACDLYLNQTVYNDYT</sequence>
<dbReference type="SUPFAM" id="SSF55545">
    <property type="entry name" value="beta-N-acetylhexosaminidase-like domain"/>
    <property type="match status" value="1"/>
</dbReference>
<protein>
    <recommendedName>
        <fullName evidence="7">Beta-hexosaminidase</fullName>
        <ecNumber evidence="7">3.2.1.52</ecNumber>
    </recommendedName>
</protein>
<dbReference type="FunFam" id="3.20.20.80:FF:000063">
    <property type="entry name" value="Beta-hexosaminidase"/>
    <property type="match status" value="1"/>
</dbReference>
<comment type="catalytic activity">
    <reaction evidence="1 7">
        <text>Hydrolysis of terminal non-reducing N-acetyl-D-hexosamine residues in N-acetyl-beta-D-hexosaminides.</text>
        <dbReference type="EC" id="3.2.1.52"/>
    </reaction>
</comment>
<evidence type="ECO:0000256" key="1">
    <source>
        <dbReference type="ARBA" id="ARBA00001231"/>
    </source>
</evidence>
<dbReference type="GO" id="GO:0030203">
    <property type="term" value="P:glycosaminoglycan metabolic process"/>
    <property type="evidence" value="ECO:0007669"/>
    <property type="project" value="TreeGrafter"/>
</dbReference>
<dbReference type="InterPro" id="IPR017853">
    <property type="entry name" value="GH"/>
</dbReference>
<dbReference type="InterPro" id="IPR025705">
    <property type="entry name" value="Beta_hexosaminidase_sua/sub"/>
</dbReference>
<dbReference type="Pfam" id="PF14845">
    <property type="entry name" value="Glycohydro_20b2"/>
    <property type="match status" value="1"/>
</dbReference>
<dbReference type="EC" id="3.2.1.52" evidence="7"/>
<evidence type="ECO:0000256" key="8">
    <source>
        <dbReference type="PIRSR" id="PIRSR001093-1"/>
    </source>
</evidence>
<dbReference type="GO" id="GO:0016231">
    <property type="term" value="F:beta-N-acetylglucosaminidase activity"/>
    <property type="evidence" value="ECO:0007669"/>
    <property type="project" value="TreeGrafter"/>
</dbReference>
<keyword evidence="3 9" id="KW-0732">Signal</keyword>
<evidence type="ECO:0000313" key="12">
    <source>
        <dbReference type="EMBL" id="ODV66610.1"/>
    </source>
</evidence>
<dbReference type="InterPro" id="IPR015883">
    <property type="entry name" value="Glyco_hydro_20_cat"/>
</dbReference>
<dbReference type="EMBL" id="KV454542">
    <property type="protein sequence ID" value="ODV66610.1"/>
    <property type="molecule type" value="Genomic_DNA"/>
</dbReference>
<organism evidence="12 13">
    <name type="scientific">Hyphopichia burtonii NRRL Y-1933</name>
    <dbReference type="NCBI Taxonomy" id="984485"/>
    <lineage>
        <taxon>Eukaryota</taxon>
        <taxon>Fungi</taxon>
        <taxon>Dikarya</taxon>
        <taxon>Ascomycota</taxon>
        <taxon>Saccharomycotina</taxon>
        <taxon>Pichiomycetes</taxon>
        <taxon>Debaryomycetaceae</taxon>
        <taxon>Hyphopichia</taxon>
    </lineage>
</organism>
<evidence type="ECO:0000256" key="9">
    <source>
        <dbReference type="SAM" id="SignalP"/>
    </source>
</evidence>
<dbReference type="GO" id="GO:0005975">
    <property type="term" value="P:carbohydrate metabolic process"/>
    <property type="evidence" value="ECO:0007669"/>
    <property type="project" value="InterPro"/>
</dbReference>
<dbReference type="InterPro" id="IPR029018">
    <property type="entry name" value="Hex-like_dom2"/>
</dbReference>
<dbReference type="GeneID" id="30996058"/>
<dbReference type="Gene3D" id="3.20.20.80">
    <property type="entry name" value="Glycosidases"/>
    <property type="match status" value="1"/>
</dbReference>
<feature type="signal peptide" evidence="9">
    <location>
        <begin position="1"/>
        <end position="17"/>
    </location>
</feature>
<name>A0A1E4RH74_9ASCO</name>
<comment type="similarity">
    <text evidence="2 7">Belongs to the glycosyl hydrolase 20 family.</text>
</comment>
<feature type="chain" id="PRO_5009162283" description="Beta-hexosaminidase" evidence="9">
    <location>
        <begin position="18"/>
        <end position="585"/>
    </location>
</feature>
<dbReference type="Gene3D" id="3.30.379.10">
    <property type="entry name" value="Chitobiase/beta-hexosaminidase domain 2-like"/>
    <property type="match status" value="1"/>
</dbReference>
<feature type="domain" description="Glycoside hydrolase family 20 catalytic" evidence="10">
    <location>
        <begin position="167"/>
        <end position="526"/>
    </location>
</feature>
<evidence type="ECO:0000256" key="6">
    <source>
        <dbReference type="ARBA" id="ARBA00023295"/>
    </source>
</evidence>
<dbReference type="PANTHER" id="PTHR22600:SF26">
    <property type="entry name" value="BETA-N-ACETYLHEXOSAMINIDASE"/>
    <property type="match status" value="1"/>
</dbReference>
<dbReference type="GO" id="GO:0016020">
    <property type="term" value="C:membrane"/>
    <property type="evidence" value="ECO:0007669"/>
    <property type="project" value="TreeGrafter"/>
</dbReference>
<dbReference type="InterPro" id="IPR029019">
    <property type="entry name" value="HEX_eukaryotic_N"/>
</dbReference>
<dbReference type="RefSeq" id="XP_020075677.1">
    <property type="nucleotide sequence ID" value="XM_020221509.1"/>
</dbReference>
<keyword evidence="4 7" id="KW-0378">Hydrolase</keyword>
<dbReference type="PIRSF" id="PIRSF001093">
    <property type="entry name" value="B-hxosamndse_ab_euk"/>
    <property type="match status" value="1"/>
</dbReference>
<feature type="active site" description="Proton donor" evidence="8">
    <location>
        <position position="331"/>
    </location>
</feature>
<keyword evidence="6 7" id="KW-0326">Glycosidase</keyword>
<dbReference type="Proteomes" id="UP000095085">
    <property type="component" value="Unassembled WGS sequence"/>
</dbReference>
<feature type="domain" description="Beta-hexosaminidase eukaryotic type N-terminal" evidence="11">
    <location>
        <begin position="19"/>
        <end position="145"/>
    </location>
</feature>
<accession>A0A1E4RH74</accession>
<gene>
    <name evidence="12" type="ORF">HYPBUDRAFT_153366</name>
</gene>
<evidence type="ECO:0000259" key="11">
    <source>
        <dbReference type="Pfam" id="PF14845"/>
    </source>
</evidence>
<evidence type="ECO:0000256" key="5">
    <source>
        <dbReference type="ARBA" id="ARBA00023180"/>
    </source>
</evidence>
<dbReference type="Pfam" id="PF00728">
    <property type="entry name" value="Glyco_hydro_20"/>
    <property type="match status" value="1"/>
</dbReference>
<evidence type="ECO:0000259" key="10">
    <source>
        <dbReference type="Pfam" id="PF00728"/>
    </source>
</evidence>
<evidence type="ECO:0000313" key="13">
    <source>
        <dbReference type="Proteomes" id="UP000095085"/>
    </source>
</evidence>
<evidence type="ECO:0000256" key="4">
    <source>
        <dbReference type="ARBA" id="ARBA00022801"/>
    </source>
</evidence>
<keyword evidence="13" id="KW-1185">Reference proteome</keyword>